<proteinExistence type="predicted"/>
<dbReference type="EMBL" id="FPHX01000252">
    <property type="protein sequence ID" value="SFV86210.1"/>
    <property type="molecule type" value="Genomic_DNA"/>
</dbReference>
<sequence length="42" mass="5035">MLHELRLVQLLYQLMQARTVLLVEYRMVDKDVMSLQTLDQLS</sequence>
<reference evidence="1" key="1">
    <citation type="submission" date="2016-10" db="EMBL/GenBank/DDBJ databases">
        <authorList>
            <person name="de Groot N.N."/>
        </authorList>
    </citation>
    <scope>NUCLEOTIDE SEQUENCE</scope>
</reference>
<protein>
    <submittedName>
        <fullName evidence="1">Uncharacterized protein</fullName>
    </submittedName>
</protein>
<accession>A0A1W1DWV4</accession>
<evidence type="ECO:0000313" key="1">
    <source>
        <dbReference type="EMBL" id="SFV86210.1"/>
    </source>
</evidence>
<name>A0A1W1DWV4_9ZZZZ</name>
<gene>
    <name evidence="1" type="ORF">MNB_SUP05-9-280</name>
</gene>
<dbReference type="AlphaFoldDB" id="A0A1W1DWV4"/>
<organism evidence="1">
    <name type="scientific">hydrothermal vent metagenome</name>
    <dbReference type="NCBI Taxonomy" id="652676"/>
    <lineage>
        <taxon>unclassified sequences</taxon>
        <taxon>metagenomes</taxon>
        <taxon>ecological metagenomes</taxon>
    </lineage>
</organism>